<dbReference type="Gene3D" id="4.10.240.10">
    <property type="entry name" value="Zn(2)-C6 fungal-type DNA-binding domain"/>
    <property type="match status" value="1"/>
</dbReference>
<proteinExistence type="predicted"/>
<dbReference type="OrthoDB" id="3364175at2759"/>
<evidence type="ECO:0000256" key="3">
    <source>
        <dbReference type="ARBA" id="ARBA00023242"/>
    </source>
</evidence>
<dbReference type="GO" id="GO:0008270">
    <property type="term" value="F:zinc ion binding"/>
    <property type="evidence" value="ECO:0007669"/>
    <property type="project" value="InterPro"/>
</dbReference>
<feature type="compositionally biased region" description="Low complexity" evidence="4">
    <location>
        <begin position="20"/>
        <end position="41"/>
    </location>
</feature>
<evidence type="ECO:0000256" key="4">
    <source>
        <dbReference type="SAM" id="MobiDB-lite"/>
    </source>
</evidence>
<dbReference type="InterPro" id="IPR050613">
    <property type="entry name" value="Sec_Metabolite_Reg"/>
</dbReference>
<evidence type="ECO:0000256" key="1">
    <source>
        <dbReference type="ARBA" id="ARBA00004123"/>
    </source>
</evidence>
<feature type="compositionally biased region" description="Polar residues" evidence="4">
    <location>
        <begin position="1023"/>
        <end position="1064"/>
    </location>
</feature>
<dbReference type="PANTHER" id="PTHR31001">
    <property type="entry name" value="UNCHARACTERIZED TRANSCRIPTIONAL REGULATORY PROTEIN"/>
    <property type="match status" value="1"/>
</dbReference>
<dbReference type="GO" id="GO:0006351">
    <property type="term" value="P:DNA-templated transcription"/>
    <property type="evidence" value="ECO:0007669"/>
    <property type="project" value="InterPro"/>
</dbReference>
<dbReference type="GO" id="GO:0003677">
    <property type="term" value="F:DNA binding"/>
    <property type="evidence" value="ECO:0007669"/>
    <property type="project" value="InterPro"/>
</dbReference>
<keyword evidence="3" id="KW-0539">Nucleus</keyword>
<dbReference type="Pfam" id="PF00172">
    <property type="entry name" value="Zn_clus"/>
    <property type="match status" value="1"/>
</dbReference>
<evidence type="ECO:0000313" key="6">
    <source>
        <dbReference type="EMBL" id="SCZ94132.1"/>
    </source>
</evidence>
<organism evidence="6 7">
    <name type="scientific">Microbotryum saponariae</name>
    <dbReference type="NCBI Taxonomy" id="289078"/>
    <lineage>
        <taxon>Eukaryota</taxon>
        <taxon>Fungi</taxon>
        <taxon>Dikarya</taxon>
        <taxon>Basidiomycota</taxon>
        <taxon>Pucciniomycotina</taxon>
        <taxon>Microbotryomycetes</taxon>
        <taxon>Microbotryales</taxon>
        <taxon>Microbotryaceae</taxon>
        <taxon>Microbotryum</taxon>
    </lineage>
</organism>
<keyword evidence="7" id="KW-1185">Reference proteome</keyword>
<name>A0A2X0KKB5_9BASI</name>
<dbReference type="GO" id="GO:0000981">
    <property type="term" value="F:DNA-binding transcription factor activity, RNA polymerase II-specific"/>
    <property type="evidence" value="ECO:0007669"/>
    <property type="project" value="InterPro"/>
</dbReference>
<feature type="region of interest" description="Disordered" evidence="4">
    <location>
        <begin position="1"/>
        <end position="71"/>
    </location>
</feature>
<feature type="region of interest" description="Disordered" evidence="4">
    <location>
        <begin position="942"/>
        <end position="1069"/>
    </location>
</feature>
<evidence type="ECO:0000256" key="2">
    <source>
        <dbReference type="ARBA" id="ARBA00022723"/>
    </source>
</evidence>
<protein>
    <submittedName>
        <fullName evidence="6">BZ3500_MvSof-1268-A1-R1_Chr12-2g03708 protein</fullName>
    </submittedName>
</protein>
<dbReference type="InterPro" id="IPR007219">
    <property type="entry name" value="XnlR_reg_dom"/>
</dbReference>
<accession>A0A2X0KKB5</accession>
<dbReference type="Pfam" id="PF04082">
    <property type="entry name" value="Fungal_trans"/>
    <property type="match status" value="1"/>
</dbReference>
<dbReference type="InterPro" id="IPR001138">
    <property type="entry name" value="Zn2Cys6_DnaBD"/>
</dbReference>
<evidence type="ECO:0000259" key="5">
    <source>
        <dbReference type="PROSITE" id="PS50048"/>
    </source>
</evidence>
<dbReference type="CDD" id="cd00067">
    <property type="entry name" value="GAL4"/>
    <property type="match status" value="1"/>
</dbReference>
<keyword evidence="2" id="KW-0479">Metal-binding</keyword>
<dbReference type="GO" id="GO:0005634">
    <property type="term" value="C:nucleus"/>
    <property type="evidence" value="ECO:0007669"/>
    <property type="project" value="UniProtKB-SubCell"/>
</dbReference>
<gene>
    <name evidence="6" type="ORF">BZ3500_MVSOF-1268-A1-R1_CHR12-2G03708</name>
</gene>
<feature type="compositionally biased region" description="Basic and acidic residues" evidence="4">
    <location>
        <begin position="236"/>
        <end position="253"/>
    </location>
</feature>
<dbReference type="AlphaFoldDB" id="A0A2X0KKB5"/>
<dbReference type="InterPro" id="IPR036864">
    <property type="entry name" value="Zn2-C6_fun-type_DNA-bd_sf"/>
</dbReference>
<feature type="compositionally biased region" description="Low complexity" evidence="4">
    <location>
        <begin position="134"/>
        <end position="187"/>
    </location>
</feature>
<dbReference type="STRING" id="289078.A0A2X0KKB5"/>
<sequence>MSYAGRRGEGPPYIRPVIVPAPSSSSSWHSPSPSHSHSHPGSFPPPSSLSANGGAGSAGSASSSTSTSAAAAALVPRPHVLDQYRLPSLAATFSAASAAAAAAASGTGSSSHHSSPSSLRSPCCIGLDCRPSASASAAAASSPGRAPLPSLAQSCSSRSGSMSTSTAGNQPTTPSWAVTPSSSTSTSRNNARGQGSGGGQKPESSIEREDPVSGRIDAAEETDDERTGVGSGSGDDPSRKGERRGSEFKREGSLRFSSKKKRARVVLSCTMCVRRKTKCDKVVPCSACVRRGSPNDCVVEGVDEVAPADWSPNRSLPSQPFALNEELVALRSRVNTLEGLVNSLLTASRTSPATQPISSPSYISASTPTSHLLPHKAENDEAHVAEALQRLSEGVTNDVRSPNGIAARLNASSNHFRSSGSPELDHILSLIPERAICDLLLESYLLRVDWQLHILHIPTLKHDYRTMWDKLRSPAPAMGPESLEAWVPPRLGTFFMVLALGMYFVPPELSPYSAVEAAAMPSKWLDAAEKALGLADWSGRPQLRTVQTILLMGQFWHHLGEIDRFVIWIGAGVRVAQSLGLHNAEQTGILHLPYDDFPIKTYARDFFCREMGKRSWWSLCADDWDVSYRTRNVSVLRTQDFSTPSPFNLTDDDLMDGPVPSRNLTQPTSVTFQICFSDLIYLSQQWRQPHREMGNIGNLSVETVISLDEIVRGMSVRFPFYLQLEKKDDPAVKALEQAHPLVAIQRLHLAKELHCRYVRLHRRALFGDDLGTAQARVSRATLRSSASTLLSIVAEFRAKTDYAHKLWWVNSYMTLAAVALLFSNIQLLISSPTPVASSVLNDAASKRHEVLTTLTLTRGTPPLSPHTVQGLRIIDLLLQEENVIIANAKRATVGGRQLSERDAERYYAAMDVVAKATMCVAERETLRLKDLADHWNDFEPRPQSVLQQQQQIAAQGGQQQQVGQLIPPSGMQQQHHQLQQQQQQQQATVTATQNATSHMGVEGGAPMLVVPSPNGGGGGANYATRSNNGGSMSGMQTPNNGAMSQQHHQQAANYHLSSSPTSLDFSHPQAWGTTAASGAPQGYANTSAGVAVASTGSSAGAGGLGGLQAFQFPYDPFWTQDDGWDDISRLV</sequence>
<dbReference type="SUPFAM" id="SSF57701">
    <property type="entry name" value="Zn2/Cys6 DNA-binding domain"/>
    <property type="match status" value="1"/>
</dbReference>
<dbReference type="Proteomes" id="UP000249723">
    <property type="component" value="Unassembled WGS sequence"/>
</dbReference>
<dbReference type="PANTHER" id="PTHR31001:SF90">
    <property type="entry name" value="CENTROMERE DNA-BINDING PROTEIN COMPLEX CBF3 SUBUNIT B"/>
    <property type="match status" value="1"/>
</dbReference>
<dbReference type="SMART" id="SM00066">
    <property type="entry name" value="GAL4"/>
    <property type="match status" value="1"/>
</dbReference>
<dbReference type="CDD" id="cd12148">
    <property type="entry name" value="fungal_TF_MHR"/>
    <property type="match status" value="1"/>
</dbReference>
<feature type="compositionally biased region" description="Polar residues" evidence="4">
    <location>
        <begin position="987"/>
        <end position="997"/>
    </location>
</feature>
<reference evidence="7" key="1">
    <citation type="submission" date="2016-10" db="EMBL/GenBank/DDBJ databases">
        <authorList>
            <person name="Jeantristanb JTB J.-T."/>
            <person name="Ricardo R."/>
        </authorList>
    </citation>
    <scope>NUCLEOTIDE SEQUENCE [LARGE SCALE GENOMIC DNA]</scope>
</reference>
<feature type="compositionally biased region" description="Low complexity" evidence="4">
    <location>
        <begin position="943"/>
        <end position="986"/>
    </location>
</feature>
<feature type="domain" description="Zn(2)-C6 fungal-type" evidence="5">
    <location>
        <begin position="268"/>
        <end position="299"/>
    </location>
</feature>
<evidence type="ECO:0000313" key="7">
    <source>
        <dbReference type="Proteomes" id="UP000249723"/>
    </source>
</evidence>
<feature type="region of interest" description="Disordered" evidence="4">
    <location>
        <begin position="134"/>
        <end position="255"/>
    </location>
</feature>
<dbReference type="EMBL" id="FMWP01000052">
    <property type="protein sequence ID" value="SCZ94132.1"/>
    <property type="molecule type" value="Genomic_DNA"/>
</dbReference>
<dbReference type="PROSITE" id="PS50048">
    <property type="entry name" value="ZN2_CY6_FUNGAL_2"/>
    <property type="match status" value="1"/>
</dbReference>
<comment type="subcellular location">
    <subcellularLocation>
        <location evidence="1">Nucleus</location>
    </subcellularLocation>
</comment>
<feature type="compositionally biased region" description="Low complexity" evidence="4">
    <location>
        <begin position="48"/>
        <end position="71"/>
    </location>
</feature>